<evidence type="ECO:0000256" key="1">
    <source>
        <dbReference type="ARBA" id="ARBA00022448"/>
    </source>
</evidence>
<dbReference type="PANTHER" id="PTHR42939">
    <property type="entry name" value="ABC TRANSPORTER ATP-BINDING PROTEIN ALBC-RELATED"/>
    <property type="match status" value="1"/>
</dbReference>
<keyword evidence="6" id="KW-1185">Reference proteome</keyword>
<keyword evidence="3" id="KW-0067">ATP-binding</keyword>
<dbReference type="HOGENOM" id="CLU_000604_1_2_9"/>
<dbReference type="AlphaFoldDB" id="K9ERZ0"/>
<evidence type="ECO:0000256" key="2">
    <source>
        <dbReference type="ARBA" id="ARBA00022741"/>
    </source>
</evidence>
<evidence type="ECO:0000313" key="6">
    <source>
        <dbReference type="Proteomes" id="UP000009875"/>
    </source>
</evidence>
<keyword evidence="2" id="KW-0547">Nucleotide-binding</keyword>
<evidence type="ECO:0000313" key="5">
    <source>
        <dbReference type="EMBL" id="EKU93737.1"/>
    </source>
</evidence>
<dbReference type="SUPFAM" id="SSF52540">
    <property type="entry name" value="P-loop containing nucleoside triphosphate hydrolases"/>
    <property type="match status" value="1"/>
</dbReference>
<gene>
    <name evidence="5" type="ORF">HMPREF9698_00685</name>
</gene>
<dbReference type="SMART" id="SM00382">
    <property type="entry name" value="AAA"/>
    <property type="match status" value="1"/>
</dbReference>
<dbReference type="EMBL" id="AGXA01000016">
    <property type="protein sequence ID" value="EKU93737.1"/>
    <property type="molecule type" value="Genomic_DNA"/>
</dbReference>
<dbReference type="InterPro" id="IPR003439">
    <property type="entry name" value="ABC_transporter-like_ATP-bd"/>
</dbReference>
<accession>K9ERZ0</accession>
<dbReference type="PROSITE" id="PS50893">
    <property type="entry name" value="ABC_TRANSPORTER_2"/>
    <property type="match status" value="1"/>
</dbReference>
<dbReference type="InterPro" id="IPR003593">
    <property type="entry name" value="AAA+_ATPase"/>
</dbReference>
<dbReference type="InterPro" id="IPR017871">
    <property type="entry name" value="ABC_transporter-like_CS"/>
</dbReference>
<dbReference type="CDD" id="cd03230">
    <property type="entry name" value="ABC_DR_subfamily_A"/>
    <property type="match status" value="1"/>
</dbReference>
<dbReference type="Pfam" id="PF00005">
    <property type="entry name" value="ABC_tran"/>
    <property type="match status" value="1"/>
</dbReference>
<proteinExistence type="predicted"/>
<dbReference type="PANTHER" id="PTHR42939:SF3">
    <property type="entry name" value="ABC TRANSPORTER ATP-BINDING COMPONENT"/>
    <property type="match status" value="1"/>
</dbReference>
<evidence type="ECO:0000256" key="3">
    <source>
        <dbReference type="ARBA" id="ARBA00022840"/>
    </source>
</evidence>
<feature type="domain" description="ABC transporter" evidence="4">
    <location>
        <begin position="5"/>
        <end position="221"/>
    </location>
</feature>
<evidence type="ECO:0000259" key="4">
    <source>
        <dbReference type="PROSITE" id="PS50893"/>
    </source>
</evidence>
<sequence>MTDSNQLLDAVYKQYDDFQLSNINLALTKGEIVGVIGPNGSGKTSLLKVLAGQVPVDSGRVSPLAKEDLAFVFDQNKLLNDLTLSDYQKIFPSLFHHWESQTFHHYLDYFGLPRQKKLKQFSKGMIKKLNISLALSHQADYLLLDEITSDLDPFVREEVLGVVQNYVTDRQAVAILTSHILEDVLSISDKLLVMKAGTILAKRTTSDFQTVEELKAYLKTIL</sequence>
<dbReference type="GO" id="GO:0005524">
    <property type="term" value="F:ATP binding"/>
    <property type="evidence" value="ECO:0007669"/>
    <property type="project" value="UniProtKB-KW"/>
</dbReference>
<comment type="caution">
    <text evidence="5">The sequence shown here is derived from an EMBL/GenBank/DDBJ whole genome shotgun (WGS) entry which is preliminary data.</text>
</comment>
<name>K9ERZ0_9LACT</name>
<dbReference type="STRING" id="883081.HMPREF9698_00685"/>
<dbReference type="InterPro" id="IPR027417">
    <property type="entry name" value="P-loop_NTPase"/>
</dbReference>
<reference evidence="5 6" key="1">
    <citation type="submission" date="2012-09" db="EMBL/GenBank/DDBJ databases">
        <title>The Genome Sequence of Alloiococcus otitis ATCC 51267.</title>
        <authorList>
            <consortium name="The Broad Institute Genome Sequencing Platform"/>
            <person name="Earl A."/>
            <person name="Ward D."/>
            <person name="Feldgarden M."/>
            <person name="Gevers D."/>
            <person name="Huys G."/>
            <person name="Walker B."/>
            <person name="Young S.K."/>
            <person name="Zeng Q."/>
            <person name="Gargeya S."/>
            <person name="Fitzgerald M."/>
            <person name="Haas B."/>
            <person name="Abouelleil A."/>
            <person name="Alvarado L."/>
            <person name="Arachchi H.M."/>
            <person name="Berlin A.M."/>
            <person name="Chapman S.B."/>
            <person name="Goldberg J."/>
            <person name="Griggs A."/>
            <person name="Gujja S."/>
            <person name="Hansen M."/>
            <person name="Howarth C."/>
            <person name="Imamovic A."/>
            <person name="Larimer J."/>
            <person name="McCowen C."/>
            <person name="Montmayeur A."/>
            <person name="Murphy C."/>
            <person name="Neiman D."/>
            <person name="Pearson M."/>
            <person name="Priest M."/>
            <person name="Roberts A."/>
            <person name="Saif S."/>
            <person name="Shea T."/>
            <person name="Sisk P."/>
            <person name="Sykes S."/>
            <person name="Wortman J."/>
            <person name="Nusbaum C."/>
            <person name="Birren B."/>
        </authorList>
    </citation>
    <scope>NUCLEOTIDE SEQUENCE [LARGE SCALE GENOMIC DNA]</scope>
    <source>
        <strain evidence="5 6">ATCC 51267</strain>
    </source>
</reference>
<dbReference type="InterPro" id="IPR051782">
    <property type="entry name" value="ABC_Transporter_VariousFunc"/>
</dbReference>
<organism evidence="5 6">
    <name type="scientific">Alloiococcus otitis ATCC 51267</name>
    <dbReference type="NCBI Taxonomy" id="883081"/>
    <lineage>
        <taxon>Bacteria</taxon>
        <taxon>Bacillati</taxon>
        <taxon>Bacillota</taxon>
        <taxon>Bacilli</taxon>
        <taxon>Lactobacillales</taxon>
        <taxon>Carnobacteriaceae</taxon>
        <taxon>Alloiococcus</taxon>
    </lineage>
</organism>
<protein>
    <recommendedName>
        <fullName evidence="4">ABC transporter domain-containing protein</fullName>
    </recommendedName>
</protein>
<dbReference type="Gene3D" id="3.40.50.300">
    <property type="entry name" value="P-loop containing nucleotide triphosphate hydrolases"/>
    <property type="match status" value="1"/>
</dbReference>
<dbReference type="Proteomes" id="UP000009875">
    <property type="component" value="Unassembled WGS sequence"/>
</dbReference>
<dbReference type="eggNOG" id="COG1131">
    <property type="taxonomic scope" value="Bacteria"/>
</dbReference>
<dbReference type="OrthoDB" id="9804819at2"/>
<keyword evidence="1" id="KW-0813">Transport</keyword>
<dbReference type="GO" id="GO:0016887">
    <property type="term" value="F:ATP hydrolysis activity"/>
    <property type="evidence" value="ECO:0007669"/>
    <property type="project" value="InterPro"/>
</dbReference>
<dbReference type="PROSITE" id="PS00211">
    <property type="entry name" value="ABC_TRANSPORTER_1"/>
    <property type="match status" value="1"/>
</dbReference>